<reference evidence="1 2" key="1">
    <citation type="journal article" date="2018" name="Front. Plant Sci.">
        <title>Red Clover (Trifolium pratense) and Zigzag Clover (T. medium) - A Picture of Genomic Similarities and Differences.</title>
        <authorList>
            <person name="Dluhosova J."/>
            <person name="Istvanek J."/>
            <person name="Nedelnik J."/>
            <person name="Repkova J."/>
        </authorList>
    </citation>
    <scope>NUCLEOTIDE SEQUENCE [LARGE SCALE GENOMIC DNA]</scope>
    <source>
        <strain evidence="2">cv. 10/8</strain>
        <tissue evidence="1">Leaf</tissue>
    </source>
</reference>
<dbReference type="AlphaFoldDB" id="A0A392RUC9"/>
<sequence>MQYERELKKKYERRSLESNVAAVVVNATGVSGVTPTSGVKNSGIIRGSIPIIR</sequence>
<proteinExistence type="predicted"/>
<keyword evidence="2" id="KW-1185">Reference proteome</keyword>
<evidence type="ECO:0000313" key="2">
    <source>
        <dbReference type="Proteomes" id="UP000265520"/>
    </source>
</evidence>
<dbReference type="Proteomes" id="UP000265520">
    <property type="component" value="Unassembled WGS sequence"/>
</dbReference>
<feature type="non-terminal residue" evidence="1">
    <location>
        <position position="53"/>
    </location>
</feature>
<name>A0A392RUC9_9FABA</name>
<comment type="caution">
    <text evidence="1">The sequence shown here is derived from an EMBL/GenBank/DDBJ whole genome shotgun (WGS) entry which is preliminary data.</text>
</comment>
<accession>A0A392RUC9</accession>
<organism evidence="1 2">
    <name type="scientific">Trifolium medium</name>
    <dbReference type="NCBI Taxonomy" id="97028"/>
    <lineage>
        <taxon>Eukaryota</taxon>
        <taxon>Viridiplantae</taxon>
        <taxon>Streptophyta</taxon>
        <taxon>Embryophyta</taxon>
        <taxon>Tracheophyta</taxon>
        <taxon>Spermatophyta</taxon>
        <taxon>Magnoliopsida</taxon>
        <taxon>eudicotyledons</taxon>
        <taxon>Gunneridae</taxon>
        <taxon>Pentapetalae</taxon>
        <taxon>rosids</taxon>
        <taxon>fabids</taxon>
        <taxon>Fabales</taxon>
        <taxon>Fabaceae</taxon>
        <taxon>Papilionoideae</taxon>
        <taxon>50 kb inversion clade</taxon>
        <taxon>NPAAA clade</taxon>
        <taxon>Hologalegina</taxon>
        <taxon>IRL clade</taxon>
        <taxon>Trifolieae</taxon>
        <taxon>Trifolium</taxon>
    </lineage>
</organism>
<protein>
    <submittedName>
        <fullName evidence="1">Uncharacterized protein</fullName>
    </submittedName>
</protein>
<dbReference type="EMBL" id="LXQA010271966">
    <property type="protein sequence ID" value="MCI39802.1"/>
    <property type="molecule type" value="Genomic_DNA"/>
</dbReference>
<evidence type="ECO:0000313" key="1">
    <source>
        <dbReference type="EMBL" id="MCI39802.1"/>
    </source>
</evidence>